<proteinExistence type="predicted"/>
<dbReference type="PANTHER" id="PTHR10039:SF17">
    <property type="entry name" value="FUNGAL STAND N-TERMINAL GOODBYE DOMAIN-CONTAINING PROTEIN-RELATED"/>
    <property type="match status" value="1"/>
</dbReference>
<gene>
    <name evidence="3" type="ORF">I4J89_07025</name>
</gene>
<dbReference type="Proteomes" id="UP000598146">
    <property type="component" value="Unassembled WGS sequence"/>
</dbReference>
<dbReference type="RefSeq" id="WP_196413018.1">
    <property type="nucleotide sequence ID" value="NZ_JADQTO010000003.1"/>
</dbReference>
<reference evidence="3" key="1">
    <citation type="submission" date="2020-11" db="EMBL/GenBank/DDBJ databases">
        <title>Isolation and identification of active actinomycetes.</title>
        <authorList>
            <person name="Sun X."/>
        </authorList>
    </citation>
    <scope>NUCLEOTIDE SEQUENCE</scope>
    <source>
        <strain evidence="3">NEAU-A11</strain>
    </source>
</reference>
<dbReference type="Gene3D" id="3.40.50.300">
    <property type="entry name" value="P-loop containing nucleotide triphosphate hydrolases"/>
    <property type="match status" value="1"/>
</dbReference>
<dbReference type="InterPro" id="IPR003593">
    <property type="entry name" value="AAA+_ATPase"/>
</dbReference>
<sequence>MGATGFDDLVTASSGPGLVDRPRLAAAVERFVASSQLTLLTGEPGTGKTTLLAALARDHPDWLRYFVHRDAPTSLADADPVGFLLAIGRQLARTRPALFEPDGPSPFDRAAHAGVAADRAYLDPRFLEPAALLELALRAPAARLAAAEPDDLIVILVDATDDPAGEALTDWLLRAPDLPGNVRLVLTTRPVPRLPRLRSARGDLAEVVIPAGTREACDEVMGYALSTLAAAPAQRVAEKAEGNFLYVSAYAHAFTQLTAHRDPPAGLPALYAALLDATLSRDAANREERAVLGLLTVARAPLSAADLVRLSGLPTDVEAMHAVLRRLGPLLRERDGGFALFHESIGEFLAASETHTGWAVDPVEWHRRVVRSCLRDGTDPADVDWSAAGDYELVYLADHLIAAGETARLPTLVCPGLRRAVRARYGHDLWFTRVVDLALAAALDGRLATPLPDVLFLSVVRGELARAAGTRHSPAVLGLAARLGRPDGAWEAAWAMPPSAVRIAALAEVVRYAGGEDRVELLVEQATAIGAVREAAVALARYDLPRALELWHRAGPETPPDPVYRAAGDPAFFARMAAGRTAACLDAAEGSSPGDRSVLLLHAQSGLELLDVRDRVVALARLAGLDRAGTGRYLPALRRDAVLLDVEHNRADARALAEAAALLAGVDETLSVTLLERCARVAPERARALISLGRRDEARLIMTVRLAESPGPEERLRIAEALEPIDPLRATEVADQVAAEVESGSRGPAVLAALVTFLAARDPERAATLARRAPAEDRIGLLAGLAHRHLDEGRTALAESLLGELHVRAAQRNPLRDPESGLPFRTHPAQHTERPAGAHQPYLRDVRIRWADRLRRRLLTDPADVIRAMTPGPSSAGNPYSLARVLRVFAAHLAAASHTKPAGERITDRAAAIELAAAIEDRGEAAIAQAALVAAAIRDHDLDGEAFAWRLLRNLIVRTPRGHWSPGGSELDRGHLAYLRPDYRARFETAIGVLPYQPDLGSALLTDLPALGVVFQLAIGCDASTRYTEQRLAGRRPDPAAAQVHESLRRQPPGALPDPVLGAVVTAVVSANEQTLGGAGLDVDDPVYRLYALATARTRRAGLPGAGPGKAVGAGPLDMERLPAYAEIVRRNAGSPVVAGLADQLLSAAAGRSDEALLILAEAGYGDPHALLADLLPRLPGMSPAEQDDLLPELSVLLFRHDPARALRFLSDAAARSWPTAAAFLESAVTELPRTAELPTTARDLHAAVIRAVDCCTPSDQDRPEVVDGACRRIAAGWNGRPPPAAC</sequence>
<dbReference type="EMBL" id="JADQTO010000003">
    <property type="protein sequence ID" value="MBG0561212.1"/>
    <property type="molecule type" value="Genomic_DNA"/>
</dbReference>
<evidence type="ECO:0000313" key="3">
    <source>
        <dbReference type="EMBL" id="MBG0561212.1"/>
    </source>
</evidence>
<evidence type="ECO:0000259" key="2">
    <source>
        <dbReference type="SMART" id="SM00382"/>
    </source>
</evidence>
<comment type="caution">
    <text evidence="3">The sequence shown here is derived from an EMBL/GenBank/DDBJ whole genome shotgun (WGS) entry which is preliminary data.</text>
</comment>
<evidence type="ECO:0000256" key="1">
    <source>
        <dbReference type="SAM" id="MobiDB-lite"/>
    </source>
</evidence>
<name>A0A931C4G0_9ACTN</name>
<keyword evidence="4" id="KW-1185">Reference proteome</keyword>
<dbReference type="PANTHER" id="PTHR10039">
    <property type="entry name" value="AMELOGENIN"/>
    <property type="match status" value="1"/>
</dbReference>
<dbReference type="Pfam" id="PF13191">
    <property type="entry name" value="AAA_16"/>
    <property type="match status" value="1"/>
</dbReference>
<feature type="domain" description="AAA+ ATPase" evidence="2">
    <location>
        <begin position="34"/>
        <end position="210"/>
    </location>
</feature>
<organism evidence="3 4">
    <name type="scientific">Actinoplanes aureus</name>
    <dbReference type="NCBI Taxonomy" id="2792083"/>
    <lineage>
        <taxon>Bacteria</taxon>
        <taxon>Bacillati</taxon>
        <taxon>Actinomycetota</taxon>
        <taxon>Actinomycetes</taxon>
        <taxon>Micromonosporales</taxon>
        <taxon>Micromonosporaceae</taxon>
        <taxon>Actinoplanes</taxon>
    </lineage>
</organism>
<protein>
    <recommendedName>
        <fullName evidence="2">AAA+ ATPase domain-containing protein</fullName>
    </recommendedName>
</protein>
<accession>A0A931C4G0</accession>
<feature type="region of interest" description="Disordered" evidence="1">
    <location>
        <begin position="814"/>
        <end position="837"/>
    </location>
</feature>
<dbReference type="InterPro" id="IPR041664">
    <property type="entry name" value="AAA_16"/>
</dbReference>
<dbReference type="InterPro" id="IPR027417">
    <property type="entry name" value="P-loop_NTPase"/>
</dbReference>
<dbReference type="SUPFAM" id="SSF52540">
    <property type="entry name" value="P-loop containing nucleoside triphosphate hydrolases"/>
    <property type="match status" value="1"/>
</dbReference>
<evidence type="ECO:0000313" key="4">
    <source>
        <dbReference type="Proteomes" id="UP000598146"/>
    </source>
</evidence>
<dbReference type="SMART" id="SM00382">
    <property type="entry name" value="AAA"/>
    <property type="match status" value="1"/>
</dbReference>